<dbReference type="PROSITE" id="PS00041">
    <property type="entry name" value="HTH_ARAC_FAMILY_1"/>
    <property type="match status" value="1"/>
</dbReference>
<dbReference type="Proteomes" id="UP000630864">
    <property type="component" value="Unassembled WGS sequence"/>
</dbReference>
<organism evidence="8 11">
    <name type="scientific">Pseudomonas amygdali pv. eriobotryae</name>
    <dbReference type="NCBI Taxonomy" id="129137"/>
    <lineage>
        <taxon>Bacteria</taxon>
        <taxon>Pseudomonadati</taxon>
        <taxon>Pseudomonadota</taxon>
        <taxon>Gammaproteobacteria</taxon>
        <taxon>Pseudomonadales</taxon>
        <taxon>Pseudomonadaceae</taxon>
        <taxon>Pseudomonas</taxon>
        <taxon>Pseudomonas amygdali</taxon>
    </lineage>
</organism>
<dbReference type="PROSITE" id="PS01124">
    <property type="entry name" value="HTH_ARAC_FAMILY_2"/>
    <property type="match status" value="1"/>
</dbReference>
<comment type="function">
    <text evidence="5">Regulatory protein of the TOL plasmid xyl operons. XylS activates the xylXYZLTEGFJQKIH operon required for the degradation of toluene, m-xylene and p-xylene.</text>
</comment>
<protein>
    <submittedName>
        <fullName evidence="7">AraC family transcriptional regulator</fullName>
    </submittedName>
    <submittedName>
        <fullName evidence="8">Transcriptional regulator, AraC family</fullName>
    </submittedName>
</protein>
<evidence type="ECO:0000313" key="11">
    <source>
        <dbReference type="Proteomes" id="UP000050490"/>
    </source>
</evidence>
<evidence type="ECO:0000256" key="4">
    <source>
        <dbReference type="ARBA" id="ARBA00023163"/>
    </source>
</evidence>
<dbReference type="InterPro" id="IPR009057">
    <property type="entry name" value="Homeodomain-like_sf"/>
</dbReference>
<proteinExistence type="predicted"/>
<dbReference type="InterPro" id="IPR018060">
    <property type="entry name" value="HTH_AraC"/>
</dbReference>
<dbReference type="GO" id="GO:0005737">
    <property type="term" value="C:cytoplasm"/>
    <property type="evidence" value="ECO:0007669"/>
    <property type="project" value="UniProtKB-SubCell"/>
</dbReference>
<dbReference type="Pfam" id="PF12833">
    <property type="entry name" value="HTH_18"/>
    <property type="match status" value="1"/>
</dbReference>
<sequence>MMGTFQSALKFQNIGFWQANDSIDHEKVVRVAFILLDHFSLTALSTAMDALATGNLINSNTVYKVSTYSLQGGLIESDIGIPLPSERLNVEKINHEVVVVVGGQRVRLSTNPAIRRVLKKTAGGKGIVAGVWNAAFYLVDAGLLDDQHCACHADSCALINEYYPQVKTVAAQYTFSQRRATCAGASSALDMILAIMQNVSSRRDADVVDEIKRVHQPRKLQLNEVALGAVSLARAVPRALDVAVALMENHIEEPMDIDEIASHVGVSRRQLERRFARYLNVAPNRYYLELRLTRARQLIIQSNRSLTDVALATGFVSYPHFYKRFKDLFGLPPMTFRGNYYSSDFNRSERYAIAAGF</sequence>
<dbReference type="EMBL" id="RBPV01000550">
    <property type="protein sequence ID" value="RMO48017.1"/>
    <property type="molecule type" value="Genomic_DNA"/>
</dbReference>
<dbReference type="Proteomes" id="UP000272627">
    <property type="component" value="Unassembled WGS sequence"/>
</dbReference>
<evidence type="ECO:0000313" key="8">
    <source>
        <dbReference type="EMBL" id="KPX34656.1"/>
    </source>
</evidence>
<dbReference type="Proteomes" id="UP000275613">
    <property type="component" value="Unassembled WGS sequence"/>
</dbReference>
<dbReference type="Gene3D" id="1.10.10.60">
    <property type="entry name" value="Homeodomain-like"/>
    <property type="match status" value="1"/>
</dbReference>
<dbReference type="Proteomes" id="UP000050490">
    <property type="component" value="Unassembled WGS sequence"/>
</dbReference>
<evidence type="ECO:0000256" key="2">
    <source>
        <dbReference type="ARBA" id="ARBA00023015"/>
    </source>
</evidence>
<comment type="subcellular location">
    <subcellularLocation>
        <location evidence="1">Cytoplasm</location>
    </subcellularLocation>
</comment>
<dbReference type="EMBL" id="RBOA01000069">
    <property type="protein sequence ID" value="RMM03294.1"/>
    <property type="molecule type" value="Genomic_DNA"/>
</dbReference>
<dbReference type="SUPFAM" id="SSF46689">
    <property type="entry name" value="Homeodomain-like"/>
    <property type="match status" value="2"/>
</dbReference>
<dbReference type="Gene3D" id="3.40.50.880">
    <property type="match status" value="1"/>
</dbReference>
<evidence type="ECO:0000313" key="12">
    <source>
        <dbReference type="Proteomes" id="UP000272627"/>
    </source>
</evidence>
<dbReference type="AlphaFoldDB" id="A0A0P9QYI3"/>
<reference evidence="7" key="3">
    <citation type="submission" date="2020-09" db="EMBL/GenBank/DDBJ databases">
        <title>Pseudomonas syringae pv. eriobotryae genome sequence causing loquat canker disease.</title>
        <authorList>
            <person name="Fukuda S."/>
            <person name="Tashiro H."/>
            <person name="Nagano Y."/>
        </authorList>
    </citation>
    <scope>NUCLEOTIDE SEQUENCE</scope>
    <source>
        <strain evidence="7">AM001</strain>
    </source>
</reference>
<dbReference type="PATRIC" id="fig|129137.4.peg.6601"/>
<reference evidence="8 11" key="1">
    <citation type="submission" date="2015-09" db="EMBL/GenBank/DDBJ databases">
        <title>Genome announcement of multiple Pseudomonas syringae strains.</title>
        <authorList>
            <person name="Thakur S."/>
            <person name="Wang P.W."/>
            <person name="Gong Y."/>
            <person name="Weir B.S."/>
            <person name="Guttman D.S."/>
        </authorList>
    </citation>
    <scope>NUCLEOTIDE SEQUENCE [LARGE SCALE GENOMIC DNA]</scope>
    <source>
        <strain evidence="8 11">ICMP4455</strain>
    </source>
</reference>
<keyword evidence="2" id="KW-0805">Transcription regulation</keyword>
<evidence type="ECO:0000256" key="5">
    <source>
        <dbReference type="ARBA" id="ARBA00037345"/>
    </source>
</evidence>
<dbReference type="EMBL" id="LJQI01000120">
    <property type="protein sequence ID" value="KPX34656.1"/>
    <property type="molecule type" value="Genomic_DNA"/>
</dbReference>
<dbReference type="InterPro" id="IPR029062">
    <property type="entry name" value="Class_I_gatase-like"/>
</dbReference>
<dbReference type="SUPFAM" id="SSF52317">
    <property type="entry name" value="Class I glutamine amidotransferase-like"/>
    <property type="match status" value="1"/>
</dbReference>
<gene>
    <name evidence="8" type="ORF">ALO70_04584</name>
    <name evidence="10" type="ORF">ALQ39_01046</name>
    <name evidence="9" type="ORF">ALQ86_200107</name>
    <name evidence="7" type="ORF">PSE10A_39990</name>
</gene>
<evidence type="ECO:0000313" key="9">
    <source>
        <dbReference type="EMBL" id="RMM03294.1"/>
    </source>
</evidence>
<comment type="caution">
    <text evidence="8">The sequence shown here is derived from an EMBL/GenBank/DDBJ whole genome shotgun (WGS) entry which is preliminary data.</text>
</comment>
<dbReference type="GO" id="GO:0043565">
    <property type="term" value="F:sequence-specific DNA binding"/>
    <property type="evidence" value="ECO:0007669"/>
    <property type="project" value="InterPro"/>
</dbReference>
<keyword evidence="3" id="KW-0238">DNA-binding</keyword>
<name>A0A0P9QYI3_PSEA0</name>
<evidence type="ECO:0000259" key="6">
    <source>
        <dbReference type="PROSITE" id="PS01124"/>
    </source>
</evidence>
<feature type="domain" description="HTH araC/xylS-type" evidence="6">
    <location>
        <begin position="241"/>
        <end position="339"/>
    </location>
</feature>
<evidence type="ECO:0000313" key="10">
    <source>
        <dbReference type="EMBL" id="RMO48017.1"/>
    </source>
</evidence>
<dbReference type="InterPro" id="IPR050204">
    <property type="entry name" value="AraC_XylS_family_regulators"/>
</dbReference>
<dbReference type="Pfam" id="PF01965">
    <property type="entry name" value="DJ-1_PfpI"/>
    <property type="match status" value="1"/>
</dbReference>
<dbReference type="PANTHER" id="PTHR46796">
    <property type="entry name" value="HTH-TYPE TRANSCRIPTIONAL ACTIVATOR RHAS-RELATED"/>
    <property type="match status" value="1"/>
</dbReference>
<dbReference type="SMART" id="SM00342">
    <property type="entry name" value="HTH_ARAC"/>
    <property type="match status" value="1"/>
</dbReference>
<reference evidence="12 13" key="2">
    <citation type="submission" date="2018-08" db="EMBL/GenBank/DDBJ databases">
        <title>Recombination of ecologically and evolutionarily significant loci maintains genetic cohesion in the Pseudomonas syringae species complex.</title>
        <authorList>
            <person name="Dillon M."/>
            <person name="Thakur S."/>
            <person name="Almeida R.N.D."/>
            <person name="Weir B.S."/>
            <person name="Guttman D.S."/>
        </authorList>
    </citation>
    <scope>NUCLEOTIDE SEQUENCE [LARGE SCALE GENOMIC DNA]</scope>
    <source>
        <strain evidence="10 13">ICMP 4316</strain>
        <strain evidence="9 12">ICMP 8636</strain>
    </source>
</reference>
<dbReference type="InterPro" id="IPR018062">
    <property type="entry name" value="HTH_AraC-typ_CS"/>
</dbReference>
<dbReference type="GO" id="GO:0009893">
    <property type="term" value="P:positive regulation of metabolic process"/>
    <property type="evidence" value="ECO:0007669"/>
    <property type="project" value="UniProtKB-ARBA"/>
</dbReference>
<accession>A0A0P9QYI3</accession>
<dbReference type="InterPro" id="IPR002818">
    <property type="entry name" value="DJ-1/PfpI"/>
</dbReference>
<keyword evidence="4" id="KW-0804">Transcription</keyword>
<evidence type="ECO:0000256" key="3">
    <source>
        <dbReference type="ARBA" id="ARBA00023125"/>
    </source>
</evidence>
<evidence type="ECO:0000313" key="7">
    <source>
        <dbReference type="EMBL" id="GFZ61488.1"/>
    </source>
</evidence>
<evidence type="ECO:0000313" key="13">
    <source>
        <dbReference type="Proteomes" id="UP000275613"/>
    </source>
</evidence>
<dbReference type="GO" id="GO:0003700">
    <property type="term" value="F:DNA-binding transcription factor activity"/>
    <property type="evidence" value="ECO:0007669"/>
    <property type="project" value="InterPro"/>
</dbReference>
<dbReference type="RefSeq" id="WP_223282961.1">
    <property type="nucleotide sequence ID" value="NZ_BMZW01000025.1"/>
</dbReference>
<evidence type="ECO:0000256" key="1">
    <source>
        <dbReference type="ARBA" id="ARBA00004496"/>
    </source>
</evidence>
<dbReference type="EMBL" id="BMZW01000025">
    <property type="protein sequence ID" value="GFZ61488.1"/>
    <property type="molecule type" value="Genomic_DNA"/>
</dbReference>